<accession>A0A0F7ZU30</accession>
<dbReference type="PANTHER" id="PTHR47990">
    <property type="entry name" value="2-OXOGLUTARATE (2OG) AND FE(II)-DEPENDENT OXYGENASE SUPERFAMILY PROTEIN-RELATED"/>
    <property type="match status" value="1"/>
</dbReference>
<evidence type="ECO:0000256" key="1">
    <source>
        <dbReference type="ARBA" id="ARBA00008056"/>
    </source>
</evidence>
<dbReference type="InterPro" id="IPR044861">
    <property type="entry name" value="IPNS-like_FE2OG_OXY"/>
</dbReference>
<evidence type="ECO:0000259" key="2">
    <source>
        <dbReference type="PROSITE" id="PS51471"/>
    </source>
</evidence>
<dbReference type="PROSITE" id="PS51471">
    <property type="entry name" value="FE2OG_OXY"/>
    <property type="match status" value="1"/>
</dbReference>
<evidence type="ECO:0000313" key="3">
    <source>
        <dbReference type="EMBL" id="KJZ74148.1"/>
    </source>
</evidence>
<organism evidence="3 4">
    <name type="scientific">Hirsutella minnesotensis 3608</name>
    <dbReference type="NCBI Taxonomy" id="1043627"/>
    <lineage>
        <taxon>Eukaryota</taxon>
        <taxon>Fungi</taxon>
        <taxon>Dikarya</taxon>
        <taxon>Ascomycota</taxon>
        <taxon>Pezizomycotina</taxon>
        <taxon>Sordariomycetes</taxon>
        <taxon>Hypocreomycetidae</taxon>
        <taxon>Hypocreales</taxon>
        <taxon>Ophiocordycipitaceae</taxon>
        <taxon>Hirsutella</taxon>
    </lineage>
</organism>
<dbReference type="InterPro" id="IPR050231">
    <property type="entry name" value="Iron_ascorbate_oxido_reductase"/>
</dbReference>
<name>A0A0F7ZU30_9HYPO</name>
<dbReference type="EMBL" id="KQ030528">
    <property type="protein sequence ID" value="KJZ74148.1"/>
    <property type="molecule type" value="Genomic_DNA"/>
</dbReference>
<reference evidence="3 4" key="1">
    <citation type="journal article" date="2014" name="Genome Biol. Evol.">
        <title>Comparative genomics and transcriptomics analyses reveal divergent lifestyle features of nematode endoparasitic fungus Hirsutella minnesotensis.</title>
        <authorList>
            <person name="Lai Y."/>
            <person name="Liu K."/>
            <person name="Zhang X."/>
            <person name="Zhang X."/>
            <person name="Li K."/>
            <person name="Wang N."/>
            <person name="Shu C."/>
            <person name="Wu Y."/>
            <person name="Wang C."/>
            <person name="Bushley K.E."/>
            <person name="Xiang M."/>
            <person name="Liu X."/>
        </authorList>
    </citation>
    <scope>NUCLEOTIDE SEQUENCE [LARGE SCALE GENOMIC DNA]</scope>
    <source>
        <strain evidence="3 4">3608</strain>
    </source>
</reference>
<feature type="domain" description="Fe2OG dioxygenase" evidence="2">
    <location>
        <begin position="1"/>
        <end position="99"/>
    </location>
</feature>
<protein>
    <recommendedName>
        <fullName evidence="2">Fe2OG dioxygenase domain-containing protein</fullName>
    </recommendedName>
</protein>
<dbReference type="Proteomes" id="UP000054481">
    <property type="component" value="Unassembled WGS sequence"/>
</dbReference>
<dbReference type="OrthoDB" id="288590at2759"/>
<keyword evidence="4" id="KW-1185">Reference proteome</keyword>
<dbReference type="AlphaFoldDB" id="A0A0F7ZU30"/>
<sequence>MPLETLQRRLNAHTDNAGQTMVFQDSVGGLEVHDGHGFTPVVPRRGTVVLNVGDMLERQTNGRWKSAVHRVAAPPEGMLRQGSSVVDRYSVVYFGWPDPDVVIGTLPGCEQVEAKHGQVRDGALYLVQVAPQEDRGSVFRGRGGRSGRLRE</sequence>
<dbReference type="InterPro" id="IPR027443">
    <property type="entry name" value="IPNS-like_sf"/>
</dbReference>
<dbReference type="Pfam" id="PF03171">
    <property type="entry name" value="2OG-FeII_Oxy"/>
    <property type="match status" value="1"/>
</dbReference>
<evidence type="ECO:0000313" key="4">
    <source>
        <dbReference type="Proteomes" id="UP000054481"/>
    </source>
</evidence>
<dbReference type="SUPFAM" id="SSF51197">
    <property type="entry name" value="Clavaminate synthase-like"/>
    <property type="match status" value="1"/>
</dbReference>
<proteinExistence type="inferred from homology"/>
<comment type="similarity">
    <text evidence="1">Belongs to the iron/ascorbate-dependent oxidoreductase family.</text>
</comment>
<gene>
    <name evidence="3" type="ORF">HIM_06379</name>
</gene>
<dbReference type="Gene3D" id="2.60.120.330">
    <property type="entry name" value="B-lactam Antibiotic, Isopenicillin N Synthase, Chain"/>
    <property type="match status" value="1"/>
</dbReference>
<dbReference type="InterPro" id="IPR005123">
    <property type="entry name" value="Oxoglu/Fe-dep_dioxygenase_dom"/>
</dbReference>